<dbReference type="Gene3D" id="1.10.10.1440">
    <property type="entry name" value="PHAX RNA-binding domain"/>
    <property type="match status" value="1"/>
</dbReference>
<feature type="compositionally biased region" description="Polar residues" evidence="11">
    <location>
        <begin position="128"/>
        <end position="142"/>
    </location>
</feature>
<evidence type="ECO:0000256" key="1">
    <source>
        <dbReference type="ARBA" id="ARBA00004123"/>
    </source>
</evidence>
<dbReference type="FunFam" id="1.10.10.1440:FF:000001">
    <property type="entry name" value="phosphorylated adapter RNA export protein-like"/>
    <property type="match status" value="1"/>
</dbReference>
<dbReference type="Proteomes" id="UP001372834">
    <property type="component" value="Unassembled WGS sequence"/>
</dbReference>
<organism evidence="13 14">
    <name type="scientific">Polyplax serrata</name>
    <name type="common">Common mouse louse</name>
    <dbReference type="NCBI Taxonomy" id="468196"/>
    <lineage>
        <taxon>Eukaryota</taxon>
        <taxon>Metazoa</taxon>
        <taxon>Ecdysozoa</taxon>
        <taxon>Arthropoda</taxon>
        <taxon>Hexapoda</taxon>
        <taxon>Insecta</taxon>
        <taxon>Pterygota</taxon>
        <taxon>Neoptera</taxon>
        <taxon>Paraneoptera</taxon>
        <taxon>Psocodea</taxon>
        <taxon>Troctomorpha</taxon>
        <taxon>Phthiraptera</taxon>
        <taxon>Anoplura</taxon>
        <taxon>Polyplacidae</taxon>
        <taxon>Polyplax</taxon>
    </lineage>
</organism>
<accession>A0AAN8SC25</accession>
<comment type="caution">
    <text evidence="13">The sequence shown here is derived from an EMBL/GenBank/DDBJ whole genome shotgun (WGS) entry which is preliminary data.</text>
</comment>
<dbReference type="GO" id="GO:0006408">
    <property type="term" value="P:snRNA export from nucleus"/>
    <property type="evidence" value="ECO:0007669"/>
    <property type="project" value="InterPro"/>
</dbReference>
<dbReference type="GO" id="GO:0015031">
    <property type="term" value="P:protein transport"/>
    <property type="evidence" value="ECO:0007669"/>
    <property type="project" value="UniProtKB-KW"/>
</dbReference>
<proteinExistence type="inferred from homology"/>
<evidence type="ECO:0000256" key="8">
    <source>
        <dbReference type="ARBA" id="ARBA00022927"/>
    </source>
</evidence>
<evidence type="ECO:0000256" key="3">
    <source>
        <dbReference type="ARBA" id="ARBA00006094"/>
    </source>
</evidence>
<keyword evidence="8" id="KW-0653">Protein transport</keyword>
<dbReference type="EMBL" id="JAWJWE010000002">
    <property type="protein sequence ID" value="KAK6643266.1"/>
    <property type="molecule type" value="Genomic_DNA"/>
</dbReference>
<evidence type="ECO:0000256" key="2">
    <source>
        <dbReference type="ARBA" id="ARBA00004496"/>
    </source>
</evidence>
<dbReference type="InterPro" id="IPR038092">
    <property type="entry name" value="PHAX_RNA-binding_sf"/>
</dbReference>
<protein>
    <recommendedName>
        <fullName evidence="4">Phosphorylated adapter RNA export protein</fullName>
    </recommendedName>
    <alternativeName>
        <fullName evidence="10">RNA U small nuclear RNA export adapter protein</fullName>
    </alternativeName>
</protein>
<dbReference type="AlphaFoldDB" id="A0AAN8SC25"/>
<feature type="compositionally biased region" description="Basic and acidic residues" evidence="11">
    <location>
        <begin position="172"/>
        <end position="182"/>
    </location>
</feature>
<evidence type="ECO:0000313" key="13">
    <source>
        <dbReference type="EMBL" id="KAK6643266.1"/>
    </source>
</evidence>
<reference evidence="13 14" key="1">
    <citation type="submission" date="2023-10" db="EMBL/GenBank/DDBJ databases">
        <title>Genomes of two closely related lineages of the louse Polyplax serrata with different host specificities.</title>
        <authorList>
            <person name="Martinu J."/>
            <person name="Tarabai H."/>
            <person name="Stefka J."/>
            <person name="Hypsa V."/>
        </authorList>
    </citation>
    <scope>NUCLEOTIDE SEQUENCE [LARGE SCALE GENOMIC DNA]</scope>
    <source>
        <strain evidence="13">HR10_N</strain>
    </source>
</reference>
<name>A0AAN8SC25_POLSC</name>
<feature type="compositionally biased region" description="Acidic residues" evidence="11">
    <location>
        <begin position="11"/>
        <end position="23"/>
    </location>
</feature>
<evidence type="ECO:0000256" key="11">
    <source>
        <dbReference type="SAM" id="MobiDB-lite"/>
    </source>
</evidence>
<evidence type="ECO:0000256" key="10">
    <source>
        <dbReference type="ARBA" id="ARBA00030834"/>
    </source>
</evidence>
<keyword evidence="9" id="KW-0539">Nucleus</keyword>
<dbReference type="PANTHER" id="PTHR13135:SF0">
    <property type="entry name" value="PHOSPHORYLATED ADAPTER RNA EXPORT PROTEIN"/>
    <property type="match status" value="1"/>
</dbReference>
<dbReference type="PANTHER" id="PTHR13135">
    <property type="entry name" value="CYTOSOLIC RESINIFERATOXIN BINDING PROTEIN RBP-26"/>
    <property type="match status" value="1"/>
</dbReference>
<feature type="compositionally biased region" description="Polar residues" evidence="11">
    <location>
        <begin position="1"/>
        <end position="10"/>
    </location>
</feature>
<comment type="subcellular location">
    <subcellularLocation>
        <location evidence="2">Cytoplasm</location>
    </subcellularLocation>
    <subcellularLocation>
        <location evidence="1">Nucleus</location>
    </subcellularLocation>
</comment>
<dbReference type="InterPro" id="IPR039047">
    <property type="entry name" value="PHAX"/>
</dbReference>
<dbReference type="Pfam" id="PF10258">
    <property type="entry name" value="PHAX_RNA-bd"/>
    <property type="match status" value="1"/>
</dbReference>
<evidence type="ECO:0000256" key="9">
    <source>
        <dbReference type="ARBA" id="ARBA00023242"/>
    </source>
</evidence>
<feature type="region of interest" description="Disordered" evidence="11">
    <location>
        <begin position="329"/>
        <end position="374"/>
    </location>
</feature>
<feature type="region of interest" description="Disordered" evidence="11">
    <location>
        <begin position="1"/>
        <end position="83"/>
    </location>
</feature>
<evidence type="ECO:0000256" key="6">
    <source>
        <dbReference type="ARBA" id="ARBA00022490"/>
    </source>
</evidence>
<dbReference type="GO" id="GO:0005737">
    <property type="term" value="C:cytoplasm"/>
    <property type="evidence" value="ECO:0007669"/>
    <property type="project" value="UniProtKB-SubCell"/>
</dbReference>
<keyword evidence="7" id="KW-0694">RNA-binding</keyword>
<evidence type="ECO:0000256" key="4">
    <source>
        <dbReference type="ARBA" id="ARBA00016856"/>
    </source>
</evidence>
<sequence>MDSDLTSNEISYEEGEIPQDDSELYTPLVRPHISVAPNQSEPLVTDSEEENNGKESLSDSDSSEGRYPSKIRKKAIPRQDNNQGIKKKSYDIWSRELQTDVLSTSLVDCNVDMTYNRERDIESYNYNLGKHNNLQQGNNSKSSDLKERQRFSGGKRKHNGAYVETSSQNRHSMNEPEEKKEGFSRNILSLTTTIDSLENEIATDIANKLYEEKEDLILRAIQILGKEAVISIFEETQEIESSGGMLIMNGARRRTPGGVFFHLIKTSDDLPREKINEVFSEDKRAYAKNRKKTANEIKKMRAAKFKEALTKDDFPTLLSQTENAIKEFKAKRMAEESSEVINPPPSPATDGKDGNSDVGDRGHPIVYDDEFLLE</sequence>
<feature type="domain" description="Phosphorylated adapter RNA export protein RNA-binding" evidence="12">
    <location>
        <begin position="201"/>
        <end position="283"/>
    </location>
</feature>
<keyword evidence="6" id="KW-0963">Cytoplasm</keyword>
<keyword evidence="5" id="KW-0813">Transport</keyword>
<evidence type="ECO:0000259" key="12">
    <source>
        <dbReference type="Pfam" id="PF10258"/>
    </source>
</evidence>
<evidence type="ECO:0000256" key="7">
    <source>
        <dbReference type="ARBA" id="ARBA00022884"/>
    </source>
</evidence>
<dbReference type="InterPro" id="IPR019385">
    <property type="entry name" value="PHAX_RNA-binding_domain"/>
</dbReference>
<dbReference type="GO" id="GO:0005634">
    <property type="term" value="C:nucleus"/>
    <property type="evidence" value="ECO:0007669"/>
    <property type="project" value="UniProtKB-SubCell"/>
</dbReference>
<dbReference type="GO" id="GO:0003723">
    <property type="term" value="F:RNA binding"/>
    <property type="evidence" value="ECO:0007669"/>
    <property type="project" value="UniProtKB-KW"/>
</dbReference>
<comment type="similarity">
    <text evidence="3">Belongs to the PHAX family.</text>
</comment>
<evidence type="ECO:0000256" key="5">
    <source>
        <dbReference type="ARBA" id="ARBA00022448"/>
    </source>
</evidence>
<gene>
    <name evidence="13" type="ORF">RUM43_004771</name>
</gene>
<feature type="region of interest" description="Disordered" evidence="11">
    <location>
        <begin position="128"/>
        <end position="182"/>
    </location>
</feature>
<evidence type="ECO:0000313" key="14">
    <source>
        <dbReference type="Proteomes" id="UP001372834"/>
    </source>
</evidence>
<feature type="compositionally biased region" description="Basic and acidic residues" evidence="11">
    <location>
        <begin position="350"/>
        <end position="363"/>
    </location>
</feature>